<dbReference type="PANTHER" id="PTHR24559:SF444">
    <property type="entry name" value="REVERSE TRANSCRIPTASE DOMAIN-CONTAINING PROTEIN"/>
    <property type="match status" value="1"/>
</dbReference>
<dbReference type="GO" id="GO:0003964">
    <property type="term" value="F:RNA-directed DNA polymerase activity"/>
    <property type="evidence" value="ECO:0007669"/>
    <property type="project" value="UniProtKB-KW"/>
</dbReference>
<keyword evidence="3" id="KW-0548">Nucleotidyltransferase</keyword>
<feature type="domain" description="Reverse transcriptase/retrotransposon-derived protein RNase H-like" evidence="9">
    <location>
        <begin position="275"/>
        <end position="339"/>
    </location>
</feature>
<name>A0AAF0UQL5_SOLVR</name>
<dbReference type="EMBL" id="CP133621">
    <property type="protein sequence ID" value="WMV50577.1"/>
    <property type="molecule type" value="Genomic_DNA"/>
</dbReference>
<feature type="domain" description="Tf2-1-like SH3-like" evidence="10">
    <location>
        <begin position="5"/>
        <end position="55"/>
    </location>
</feature>
<evidence type="ECO:0000259" key="9">
    <source>
        <dbReference type="Pfam" id="PF17919"/>
    </source>
</evidence>
<dbReference type="Pfam" id="PF08284">
    <property type="entry name" value="RVP_2"/>
    <property type="match status" value="1"/>
</dbReference>
<keyword evidence="4" id="KW-0540">Nuclease</keyword>
<evidence type="ECO:0000256" key="6">
    <source>
        <dbReference type="ARBA" id="ARBA00022801"/>
    </source>
</evidence>
<dbReference type="FunFam" id="3.10.10.10:FF:000007">
    <property type="entry name" value="Retrovirus-related Pol polyprotein from transposon 17.6-like Protein"/>
    <property type="match status" value="1"/>
</dbReference>
<accession>A0AAF0UQL5</accession>
<reference evidence="11" key="1">
    <citation type="submission" date="2023-08" db="EMBL/GenBank/DDBJ databases">
        <title>A de novo genome assembly of Solanum verrucosum Schlechtendal, a Mexican diploid species geographically isolated from the other diploid A-genome species in potato relatives.</title>
        <authorList>
            <person name="Hosaka K."/>
        </authorList>
    </citation>
    <scope>NUCLEOTIDE SEQUENCE</scope>
    <source>
        <tissue evidence="11">Young leaves</tissue>
    </source>
</reference>
<dbReference type="InterPro" id="IPR000477">
    <property type="entry name" value="RT_dom"/>
</dbReference>
<evidence type="ECO:0000259" key="10">
    <source>
        <dbReference type="Pfam" id="PF24626"/>
    </source>
</evidence>
<gene>
    <name evidence="11" type="ORF">MTR67_043962</name>
</gene>
<dbReference type="Proteomes" id="UP001234989">
    <property type="component" value="Chromosome 10"/>
</dbReference>
<dbReference type="Gene3D" id="3.30.70.270">
    <property type="match status" value="1"/>
</dbReference>
<keyword evidence="6" id="KW-0378">Hydrolase</keyword>
<evidence type="ECO:0000256" key="1">
    <source>
        <dbReference type="ARBA" id="ARBA00022670"/>
    </source>
</evidence>
<evidence type="ECO:0000259" key="8">
    <source>
        <dbReference type="Pfam" id="PF00078"/>
    </source>
</evidence>
<dbReference type="Pfam" id="PF00078">
    <property type="entry name" value="RVT_1"/>
    <property type="match status" value="1"/>
</dbReference>
<dbReference type="InterPro" id="IPR053134">
    <property type="entry name" value="RNA-dir_DNA_polymerase"/>
</dbReference>
<evidence type="ECO:0000313" key="11">
    <source>
        <dbReference type="EMBL" id="WMV50577.1"/>
    </source>
</evidence>
<organism evidence="11 12">
    <name type="scientific">Solanum verrucosum</name>
    <dbReference type="NCBI Taxonomy" id="315347"/>
    <lineage>
        <taxon>Eukaryota</taxon>
        <taxon>Viridiplantae</taxon>
        <taxon>Streptophyta</taxon>
        <taxon>Embryophyta</taxon>
        <taxon>Tracheophyta</taxon>
        <taxon>Spermatophyta</taxon>
        <taxon>Magnoliopsida</taxon>
        <taxon>eudicotyledons</taxon>
        <taxon>Gunneridae</taxon>
        <taxon>Pentapetalae</taxon>
        <taxon>asterids</taxon>
        <taxon>lamiids</taxon>
        <taxon>Solanales</taxon>
        <taxon>Solanaceae</taxon>
        <taxon>Solanoideae</taxon>
        <taxon>Solaneae</taxon>
        <taxon>Solanum</taxon>
    </lineage>
</organism>
<dbReference type="InterPro" id="IPR043502">
    <property type="entry name" value="DNA/RNA_pol_sf"/>
</dbReference>
<dbReference type="GO" id="GO:0006508">
    <property type="term" value="P:proteolysis"/>
    <property type="evidence" value="ECO:0007669"/>
    <property type="project" value="UniProtKB-KW"/>
</dbReference>
<keyword evidence="1" id="KW-0645">Protease</keyword>
<protein>
    <submittedName>
        <fullName evidence="11">Uncharacterized protein</fullName>
    </submittedName>
</protein>
<keyword evidence="2" id="KW-0808">Transferase</keyword>
<keyword evidence="5" id="KW-0255">Endonuclease</keyword>
<evidence type="ECO:0000256" key="7">
    <source>
        <dbReference type="ARBA" id="ARBA00022918"/>
    </source>
</evidence>
<dbReference type="GO" id="GO:0004519">
    <property type="term" value="F:endonuclease activity"/>
    <property type="evidence" value="ECO:0007669"/>
    <property type="project" value="UniProtKB-KW"/>
</dbReference>
<evidence type="ECO:0000256" key="5">
    <source>
        <dbReference type="ARBA" id="ARBA00022759"/>
    </source>
</evidence>
<evidence type="ECO:0000256" key="2">
    <source>
        <dbReference type="ARBA" id="ARBA00022679"/>
    </source>
</evidence>
<dbReference type="AlphaFoldDB" id="A0AAF0UQL5"/>
<feature type="domain" description="Reverse transcriptase" evidence="8">
    <location>
        <begin position="144"/>
        <end position="271"/>
    </location>
</feature>
<dbReference type="GO" id="GO:0008233">
    <property type="term" value="F:peptidase activity"/>
    <property type="evidence" value="ECO:0007669"/>
    <property type="project" value="UniProtKB-KW"/>
</dbReference>
<dbReference type="InterPro" id="IPR056924">
    <property type="entry name" value="SH3_Tf2-1"/>
</dbReference>
<keyword evidence="7" id="KW-0695">RNA-directed DNA polymerase</keyword>
<dbReference type="CDD" id="cd01647">
    <property type="entry name" value="RT_LTR"/>
    <property type="match status" value="1"/>
</dbReference>
<evidence type="ECO:0000256" key="4">
    <source>
        <dbReference type="ARBA" id="ARBA00022722"/>
    </source>
</evidence>
<dbReference type="InterPro" id="IPR043128">
    <property type="entry name" value="Rev_trsase/Diguanyl_cyclase"/>
</dbReference>
<keyword evidence="12" id="KW-1185">Reference proteome</keyword>
<proteinExistence type="predicted"/>
<evidence type="ECO:0000256" key="3">
    <source>
        <dbReference type="ARBA" id="ARBA00022695"/>
    </source>
</evidence>
<dbReference type="InterPro" id="IPR041577">
    <property type="entry name" value="RT_RNaseH_2"/>
</dbReference>
<dbReference type="Gene3D" id="3.10.10.10">
    <property type="entry name" value="HIV Type 1 Reverse Transcriptase, subunit A, domain 1"/>
    <property type="match status" value="1"/>
</dbReference>
<dbReference type="SUPFAM" id="SSF56672">
    <property type="entry name" value="DNA/RNA polymerases"/>
    <property type="match status" value="1"/>
</dbReference>
<evidence type="ECO:0000313" key="12">
    <source>
        <dbReference type="Proteomes" id="UP001234989"/>
    </source>
</evidence>
<dbReference type="Pfam" id="PF24626">
    <property type="entry name" value="SH3_Tf2-1"/>
    <property type="match status" value="1"/>
</dbReference>
<dbReference type="Pfam" id="PF17919">
    <property type="entry name" value="RT_RNaseH_2"/>
    <property type="match status" value="1"/>
</dbReference>
<sequence length="388" mass="44598">MKGVMRFRKKGELSPRNIGPYRISKRVGNAAFELELPQELAAVHLVFHISMLKKCTGDPSLIIPTKDIGIKESLPYEEIPVQILESPSSQVENKRDPFYVSTSVDDSIVAKRVYRKCPVSFSHRVILVDLVELDILDFDVILDDLFDQLQRASYFSKFDLRSSCHQLRVKEDDILKTAFRTRYGHYEFLVMSFGLTNAVETLMDLMNRVFRQYRDMFMIVFIGDILIYSRSEDEHINHLRIVLQILKDQQLFAQLCKCEFWLSFDSKKAKFISSKTCVKSFQVLKDRITSAPVLTLPEGTNGFVVYCAASRIGLSCVLMQNGKVIAYASRMWVELLKDYNMSVLYHPGKVNVVADAFSRLSMESVAHIKEDKKELARDVHRLARLGVQ</sequence>
<dbReference type="PANTHER" id="PTHR24559">
    <property type="entry name" value="TRANSPOSON TY3-I GAG-POL POLYPROTEIN"/>
    <property type="match status" value="1"/>
</dbReference>